<reference evidence="2 3" key="1">
    <citation type="submission" date="2007-08" db="EMBL/GenBank/DDBJ databases">
        <authorList>
            <person name="Fulton L."/>
            <person name="Clifton S."/>
            <person name="Fulton B."/>
            <person name="Xu J."/>
            <person name="Minx P."/>
            <person name="Pepin K.H."/>
            <person name="Johnson M."/>
            <person name="Thiruvilangam P."/>
            <person name="Bhonagiri V."/>
            <person name="Nash W.E."/>
            <person name="Mardis E.R."/>
            <person name="Wilson R.K."/>
        </authorList>
    </citation>
    <scope>NUCLEOTIDE SEQUENCE [LARGE SCALE GENOMIC DNA]</scope>
    <source>
        <strain evidence="3">ATCC BAA-613 / DSM 15670 / CCUG 46953 / JCM 12243 / WAL 16351</strain>
    </source>
</reference>
<sequence length="35" mass="4123">MRNKKFTKYQIMTRVGTIISILLFVVLGFCIEVIF</sequence>
<evidence type="ECO:0000313" key="2">
    <source>
        <dbReference type="EMBL" id="EDP16969.1"/>
    </source>
</evidence>
<organism evidence="2 3">
    <name type="scientific">Enterocloster bolteae (strain ATCC BAA-613 / DSM 15670 / CCUG 46953 / JCM 12243 / WAL 16351)</name>
    <name type="common">Clostridium bolteae</name>
    <dbReference type="NCBI Taxonomy" id="411902"/>
    <lineage>
        <taxon>Bacteria</taxon>
        <taxon>Bacillati</taxon>
        <taxon>Bacillota</taxon>
        <taxon>Clostridia</taxon>
        <taxon>Lachnospirales</taxon>
        <taxon>Lachnospiraceae</taxon>
        <taxon>Enterocloster</taxon>
    </lineage>
</organism>
<comment type="caution">
    <text evidence="2">The sequence shown here is derived from an EMBL/GenBank/DDBJ whole genome shotgun (WGS) entry which is preliminary data.</text>
</comment>
<keyword evidence="1" id="KW-0812">Transmembrane</keyword>
<dbReference type="AlphaFoldDB" id="A8RQ78"/>
<protein>
    <submittedName>
        <fullName evidence="2">Uncharacterized protein</fullName>
    </submittedName>
</protein>
<reference evidence="2 3" key="2">
    <citation type="submission" date="2007-09" db="EMBL/GenBank/DDBJ databases">
        <title>Draft genome sequence of Clostridium bolteae (ATCC BAA-613).</title>
        <authorList>
            <person name="Sudarsanam P."/>
            <person name="Ley R."/>
            <person name="Guruge J."/>
            <person name="Turnbaugh P.J."/>
            <person name="Mahowald M."/>
            <person name="Liep D."/>
            <person name="Gordon J."/>
        </authorList>
    </citation>
    <scope>NUCLEOTIDE SEQUENCE [LARGE SCALE GENOMIC DNA]</scope>
    <source>
        <strain evidence="3">ATCC BAA-613 / DSM 15670 / CCUG 46953 / JCM 12243 / WAL 16351</strain>
    </source>
</reference>
<dbReference type="PaxDb" id="411902-CLOBOL_02669"/>
<dbReference type="Proteomes" id="UP000005396">
    <property type="component" value="Unassembled WGS sequence"/>
</dbReference>
<gene>
    <name evidence="2" type="ORF">CLOBOL_02669</name>
</gene>
<keyword evidence="1" id="KW-0472">Membrane</keyword>
<name>A8RQ78_ENTBW</name>
<dbReference type="EMBL" id="ABCC02000025">
    <property type="protein sequence ID" value="EDP16969.1"/>
    <property type="molecule type" value="Genomic_DNA"/>
</dbReference>
<feature type="transmembrane region" description="Helical" evidence="1">
    <location>
        <begin position="12"/>
        <end position="34"/>
    </location>
</feature>
<keyword evidence="1" id="KW-1133">Transmembrane helix</keyword>
<dbReference type="HOGENOM" id="CLU_3364153_0_0_9"/>
<evidence type="ECO:0000313" key="3">
    <source>
        <dbReference type="Proteomes" id="UP000005396"/>
    </source>
</evidence>
<accession>A8RQ78</accession>
<evidence type="ECO:0000256" key="1">
    <source>
        <dbReference type="SAM" id="Phobius"/>
    </source>
</evidence>
<proteinExistence type="predicted"/>